<dbReference type="SUPFAM" id="SSF47095">
    <property type="entry name" value="HMG-box"/>
    <property type="match status" value="1"/>
</dbReference>
<dbReference type="GO" id="GO:1990837">
    <property type="term" value="F:sequence-specific double-stranded DNA binding"/>
    <property type="evidence" value="ECO:0007669"/>
    <property type="project" value="TreeGrafter"/>
</dbReference>
<dbReference type="GO" id="GO:0005634">
    <property type="term" value="C:nucleus"/>
    <property type="evidence" value="ECO:0007669"/>
    <property type="project" value="UniProtKB-UniRule"/>
</dbReference>
<dbReference type="Gene3D" id="1.10.30.10">
    <property type="entry name" value="High mobility group box domain"/>
    <property type="match status" value="1"/>
</dbReference>
<name>A0A3B3QTR4_9TELE</name>
<dbReference type="PANTHER" id="PTHR47279">
    <property type="entry name" value="TRANSCRIPTION FACTOR SOX-30"/>
    <property type="match status" value="1"/>
</dbReference>
<dbReference type="InterPro" id="IPR036910">
    <property type="entry name" value="HMG_box_dom_sf"/>
</dbReference>
<evidence type="ECO:0000313" key="4">
    <source>
        <dbReference type="Ensembl" id="ENSPKIP00000009020.1"/>
    </source>
</evidence>
<dbReference type="InterPro" id="IPR052856">
    <property type="entry name" value="SOX30_TF"/>
</dbReference>
<reference evidence="4" key="2">
    <citation type="submission" date="2025-09" db="UniProtKB">
        <authorList>
            <consortium name="Ensembl"/>
        </authorList>
    </citation>
    <scope>IDENTIFICATION</scope>
</reference>
<proteinExistence type="predicted"/>
<dbReference type="STRING" id="1676925.ENSPKIP00000009020"/>
<accession>A0A3B3QTR4</accession>
<dbReference type="PROSITE" id="PS50118">
    <property type="entry name" value="HMG_BOX_2"/>
    <property type="match status" value="1"/>
</dbReference>
<keyword evidence="5" id="KW-1185">Reference proteome</keyword>
<organism evidence="4 5">
    <name type="scientific">Paramormyrops kingsleyae</name>
    <dbReference type="NCBI Taxonomy" id="1676925"/>
    <lineage>
        <taxon>Eukaryota</taxon>
        <taxon>Metazoa</taxon>
        <taxon>Chordata</taxon>
        <taxon>Craniata</taxon>
        <taxon>Vertebrata</taxon>
        <taxon>Euteleostomi</taxon>
        <taxon>Actinopterygii</taxon>
        <taxon>Neopterygii</taxon>
        <taxon>Teleostei</taxon>
        <taxon>Osteoglossocephala</taxon>
        <taxon>Osteoglossomorpha</taxon>
        <taxon>Osteoglossiformes</taxon>
        <taxon>Mormyridae</taxon>
        <taxon>Paramormyrops</taxon>
    </lineage>
</organism>
<dbReference type="Pfam" id="PF00505">
    <property type="entry name" value="HMG_box"/>
    <property type="match status" value="1"/>
</dbReference>
<protein>
    <recommendedName>
        <fullName evidence="3">HMG box domain-containing protein</fullName>
    </recommendedName>
</protein>
<evidence type="ECO:0000256" key="1">
    <source>
        <dbReference type="PROSITE-ProRule" id="PRU00267"/>
    </source>
</evidence>
<keyword evidence="1" id="KW-0539">Nucleus</keyword>
<dbReference type="Ensembl" id="ENSPKIT00000033112.1">
    <property type="protein sequence ID" value="ENSPKIP00000009020.1"/>
    <property type="gene ID" value="ENSPKIG00000024285.1"/>
</dbReference>
<feature type="DNA-binding region" description="HMG box" evidence="1">
    <location>
        <begin position="11"/>
        <end position="79"/>
    </location>
</feature>
<dbReference type="GO" id="GO:0000981">
    <property type="term" value="F:DNA-binding transcription factor activity, RNA polymerase II-specific"/>
    <property type="evidence" value="ECO:0007669"/>
    <property type="project" value="TreeGrafter"/>
</dbReference>
<feature type="compositionally biased region" description="Polar residues" evidence="2">
    <location>
        <begin position="94"/>
        <end position="104"/>
    </location>
</feature>
<dbReference type="Proteomes" id="UP000261540">
    <property type="component" value="Unplaced"/>
</dbReference>
<feature type="domain" description="HMG box" evidence="3">
    <location>
        <begin position="11"/>
        <end position="79"/>
    </location>
</feature>
<feature type="region of interest" description="Disordered" evidence="2">
    <location>
        <begin position="77"/>
        <end position="111"/>
    </location>
</feature>
<reference evidence="4" key="1">
    <citation type="submission" date="2025-08" db="UniProtKB">
        <authorList>
            <consortium name="Ensembl"/>
        </authorList>
    </citation>
    <scope>IDENTIFICATION</scope>
</reference>
<evidence type="ECO:0000313" key="5">
    <source>
        <dbReference type="Proteomes" id="UP000261540"/>
    </source>
</evidence>
<keyword evidence="1" id="KW-0238">DNA-binding</keyword>
<dbReference type="GeneTree" id="ENSGT00940000161042"/>
<dbReference type="AlphaFoldDB" id="A0A3B3QTR4"/>
<dbReference type="InterPro" id="IPR009071">
    <property type="entry name" value="HMG_box_dom"/>
</dbReference>
<dbReference type="PANTHER" id="PTHR47279:SF1">
    <property type="entry name" value="TRANSCRIPTION FACTOR SOX-30"/>
    <property type="match status" value="1"/>
</dbReference>
<dbReference type="SMART" id="SM00398">
    <property type="entry name" value="HMG"/>
    <property type="match status" value="1"/>
</dbReference>
<sequence>MSWSKDRNEKIKKPMNAFMVWARNHRRELAKDNPNANNTEVSVLLGLKWSKMSKEEKMPFYEEAWKIKQQYRQEVPDLTYQPKPGERNIYFPGKTSSTASSNSQDPKDSSVACGSGSACYSPFPTASTSKSSTAENSFTKGHSRNFVLQDSKNAQTSKSATVLFYSGDLPSTFRTKQPAQTEASGYMDISGALSFSQVAGQTTHEQVHKKANSQPLSSPSLQLYRDLSYISMQPSSRGLQWPSLYKINPHIYPIMPHSSKIISPAGLLFPPPLFMAAPQFYAGGSFYYPYNVYGYPEYTIPVVNPLIRECAESNEASNSQGVPTTGFLHLAPLNVNESVMGSDVNSSSPDDSLQVINVTDDDTEVEFTVL</sequence>
<evidence type="ECO:0000256" key="2">
    <source>
        <dbReference type="SAM" id="MobiDB-lite"/>
    </source>
</evidence>
<evidence type="ECO:0000259" key="3">
    <source>
        <dbReference type="PROSITE" id="PS50118"/>
    </source>
</evidence>